<evidence type="ECO:0000313" key="3">
    <source>
        <dbReference type="EMBL" id="OBU13303.1"/>
    </source>
</evidence>
<feature type="domain" description="Bacteriophage Mu Gp45 N-terminal" evidence="2">
    <location>
        <begin position="23"/>
        <end position="83"/>
    </location>
</feature>
<dbReference type="InterPro" id="IPR053861">
    <property type="entry name" value="Phage_Mu_Gp45_N"/>
</dbReference>
<evidence type="ECO:0000313" key="4">
    <source>
        <dbReference type="Proteomes" id="UP000092377"/>
    </source>
</evidence>
<keyword evidence="4" id="KW-1185">Reference proteome</keyword>
<evidence type="ECO:0000259" key="2">
    <source>
        <dbReference type="Pfam" id="PF06890"/>
    </source>
</evidence>
<accession>A0A1B8HTU4</accession>
<evidence type="ECO:0000256" key="1">
    <source>
        <dbReference type="SAM" id="MobiDB-lite"/>
    </source>
</evidence>
<gene>
    <name evidence="3" type="ORF">AYY18_00710</name>
</gene>
<dbReference type="RefSeq" id="WP_067398167.1">
    <property type="nucleotide sequence ID" value="NZ_LZEY01000001.1"/>
</dbReference>
<dbReference type="EMBL" id="LZEY01000001">
    <property type="protein sequence ID" value="OBU13303.1"/>
    <property type="molecule type" value="Genomic_DNA"/>
</dbReference>
<dbReference type="PIRSF" id="PIRSF012337">
    <property type="entry name" value="gp45"/>
    <property type="match status" value="1"/>
</dbReference>
<name>A0A1B8HTU4_9GAMM</name>
<dbReference type="InterPro" id="IPR014462">
    <property type="entry name" value="Phage_Mu_Gp45"/>
</dbReference>
<protein>
    <submittedName>
        <fullName evidence="3">Baseplate assembly protein</fullName>
    </submittedName>
</protein>
<dbReference type="AlphaFoldDB" id="A0A1B8HTU4"/>
<organism evidence="3 4">
    <name type="scientific">Morganella psychrotolerans</name>
    <dbReference type="NCBI Taxonomy" id="368603"/>
    <lineage>
        <taxon>Bacteria</taxon>
        <taxon>Pseudomonadati</taxon>
        <taxon>Pseudomonadota</taxon>
        <taxon>Gammaproteobacteria</taxon>
        <taxon>Enterobacterales</taxon>
        <taxon>Morganellaceae</taxon>
        <taxon>Morganella</taxon>
    </lineage>
</organism>
<feature type="compositionally biased region" description="Polar residues" evidence="1">
    <location>
        <begin position="179"/>
        <end position="188"/>
    </location>
</feature>
<proteinExistence type="predicted"/>
<reference evidence="4" key="1">
    <citation type="submission" date="2016-06" db="EMBL/GenBank/DDBJ databases">
        <authorList>
            <person name="Butler K."/>
        </authorList>
    </citation>
    <scope>NUCLEOTIDE SEQUENCE [LARGE SCALE GENOMIC DNA]</scope>
    <source>
        <strain evidence="4">GCSL-Mp20</strain>
    </source>
</reference>
<dbReference type="OrthoDB" id="9802994at2"/>
<dbReference type="Pfam" id="PF06890">
    <property type="entry name" value="Phage_Mu_Gp45"/>
    <property type="match status" value="1"/>
</dbReference>
<sequence>MSDQIRDLQTRMSMMLGAGKSSVTKDDGAIQTIQYRTALEVRDGTYRMTEFGFSSSLPPGSDVLIGYLGGNRSSAVVIASNHPGSRHVGLNPGDSVVYNLWGMYIHLTEEGVVIEANNKDVTVNNADKVTVNAKTEVVLNTPLLKVSGDVIDNYESNPPTLKALRDSYNKHDHDVKNVESGNSSVTSESIKETV</sequence>
<dbReference type="Proteomes" id="UP000092377">
    <property type="component" value="Unassembled WGS sequence"/>
</dbReference>
<comment type="caution">
    <text evidence="3">The sequence shown here is derived from an EMBL/GenBank/DDBJ whole genome shotgun (WGS) entry which is preliminary data.</text>
</comment>
<feature type="region of interest" description="Disordered" evidence="1">
    <location>
        <begin position="173"/>
        <end position="194"/>
    </location>
</feature>